<evidence type="ECO:0000256" key="2">
    <source>
        <dbReference type="ARBA" id="ARBA00004496"/>
    </source>
</evidence>
<keyword evidence="12" id="KW-0969">Cilium</keyword>
<evidence type="ECO:0000313" key="13">
    <source>
        <dbReference type="Proteomes" id="UP001652504"/>
    </source>
</evidence>
<keyword evidence="5" id="KW-0813">Transport</keyword>
<evidence type="ECO:0000256" key="6">
    <source>
        <dbReference type="ARBA" id="ARBA00022490"/>
    </source>
</evidence>
<feature type="domain" description="Flagellar assembly protein FliH/Type III secretion system HrpE" evidence="11">
    <location>
        <begin position="124"/>
        <end position="244"/>
    </location>
</feature>
<comment type="function">
    <text evidence="1">Needed for flagellar regrowth and assembly.</text>
</comment>
<keyword evidence="8" id="KW-0653">Protein transport</keyword>
<dbReference type="PANTHER" id="PTHR34982:SF1">
    <property type="entry name" value="FLAGELLAR ASSEMBLY PROTEIN FLIH"/>
    <property type="match status" value="1"/>
</dbReference>
<dbReference type="Pfam" id="PF02108">
    <property type="entry name" value="FliH"/>
    <property type="match status" value="1"/>
</dbReference>
<dbReference type="NCBIfam" id="NF004270">
    <property type="entry name" value="PRK05687.2-1"/>
    <property type="match status" value="1"/>
</dbReference>
<feature type="region of interest" description="Disordered" evidence="10">
    <location>
        <begin position="1"/>
        <end position="33"/>
    </location>
</feature>
<evidence type="ECO:0000313" key="12">
    <source>
        <dbReference type="EMBL" id="MCV2885420.1"/>
    </source>
</evidence>
<dbReference type="PRINTS" id="PR01003">
    <property type="entry name" value="FLGFLIH"/>
</dbReference>
<keyword evidence="7" id="KW-1005">Bacterial flagellum biogenesis</keyword>
<keyword evidence="6" id="KW-0963">Cytoplasm</keyword>
<dbReference type="Proteomes" id="UP001652504">
    <property type="component" value="Unassembled WGS sequence"/>
</dbReference>
<dbReference type="PANTHER" id="PTHR34982">
    <property type="entry name" value="YOP PROTEINS TRANSLOCATION PROTEIN L"/>
    <property type="match status" value="1"/>
</dbReference>
<evidence type="ECO:0000259" key="11">
    <source>
        <dbReference type="Pfam" id="PF02108"/>
    </source>
</evidence>
<name>A0ABT3A9Q9_9ALTE</name>
<comment type="caution">
    <text evidence="12">The sequence shown here is derived from an EMBL/GenBank/DDBJ whole genome shotgun (WGS) entry which is preliminary data.</text>
</comment>
<evidence type="ECO:0000256" key="5">
    <source>
        <dbReference type="ARBA" id="ARBA00022448"/>
    </source>
</evidence>
<dbReference type="InterPro" id="IPR018035">
    <property type="entry name" value="Flagellar_FliH/T3SS_HrpE"/>
</dbReference>
<protein>
    <recommendedName>
        <fullName evidence="4">Flagellar assembly protein FliH</fullName>
    </recommendedName>
</protein>
<dbReference type="InterPro" id="IPR000563">
    <property type="entry name" value="Flag_FliH"/>
</dbReference>
<keyword evidence="13" id="KW-1185">Reference proteome</keyword>
<evidence type="ECO:0000256" key="10">
    <source>
        <dbReference type="SAM" id="MobiDB-lite"/>
    </source>
</evidence>
<dbReference type="EMBL" id="JAOWKX010000006">
    <property type="protein sequence ID" value="MCV2885420.1"/>
    <property type="molecule type" value="Genomic_DNA"/>
</dbReference>
<sequence length="262" mass="29256">MSKPTLPSDEAAQAQSWELPFVEDDKKVDDSKTNAFNKRSTWKYEPPEEEEEILPPTAEEIEAIRTAAHQDGFEQGQQEGLAQGLEEGRAKGLEEGHAAGKEQGYQEGLAQAQEEIATQLDVWKGLMEHLHEPIKQVDDALKEELVKLATSLAKAVIRSEVKTNNDIIFQALSEGLKVLPIQESKYQIHVNPDDIALIKAHFSDEEIQQHNWVFVEAPQMSRGGCDITTDSNAVDVSIERRTREVLDTFLLQQGLSENEGDA</sequence>
<dbReference type="SUPFAM" id="SSF160527">
    <property type="entry name" value="V-type ATPase subunit E-like"/>
    <property type="match status" value="1"/>
</dbReference>
<evidence type="ECO:0000256" key="7">
    <source>
        <dbReference type="ARBA" id="ARBA00022795"/>
    </source>
</evidence>
<evidence type="ECO:0000256" key="1">
    <source>
        <dbReference type="ARBA" id="ARBA00003041"/>
    </source>
</evidence>
<keyword evidence="9" id="KW-1006">Bacterial flagellum protein export</keyword>
<dbReference type="RefSeq" id="WP_263712712.1">
    <property type="nucleotide sequence ID" value="NZ_JAOWKX010000006.1"/>
</dbReference>
<evidence type="ECO:0000256" key="8">
    <source>
        <dbReference type="ARBA" id="ARBA00022927"/>
    </source>
</evidence>
<proteinExistence type="inferred from homology"/>
<comment type="subcellular location">
    <subcellularLocation>
        <location evidence="2">Cytoplasm</location>
    </subcellularLocation>
</comment>
<keyword evidence="12" id="KW-0966">Cell projection</keyword>
<evidence type="ECO:0000256" key="4">
    <source>
        <dbReference type="ARBA" id="ARBA00016507"/>
    </source>
</evidence>
<dbReference type="InterPro" id="IPR051472">
    <property type="entry name" value="T3SS_Stator/FliH"/>
</dbReference>
<comment type="similarity">
    <text evidence="3">Belongs to the FliH family.</text>
</comment>
<keyword evidence="12" id="KW-0282">Flagellum</keyword>
<feature type="compositionally biased region" description="Basic and acidic residues" evidence="10">
    <location>
        <begin position="23"/>
        <end position="32"/>
    </location>
</feature>
<evidence type="ECO:0000256" key="3">
    <source>
        <dbReference type="ARBA" id="ARBA00006602"/>
    </source>
</evidence>
<reference evidence="12 13" key="1">
    <citation type="submission" date="2022-10" db="EMBL/GenBank/DDBJ databases">
        <title>Aestuariibacter sp. AA17 isolated from Montipora capitata coral fragment.</title>
        <authorList>
            <person name="Emsley S.A."/>
            <person name="Pfannmuller K.M."/>
            <person name="Loughran R.M."/>
            <person name="Shlafstein M."/>
            <person name="Papke E."/>
            <person name="Saw J.H."/>
            <person name="Ushijima B."/>
            <person name="Videau P."/>
        </authorList>
    </citation>
    <scope>NUCLEOTIDE SEQUENCE [LARGE SCALE GENOMIC DNA]</scope>
    <source>
        <strain evidence="12 13">AA17</strain>
    </source>
</reference>
<accession>A0ABT3A9Q9</accession>
<organism evidence="12 13">
    <name type="scientific">Fluctibacter corallii</name>
    <dbReference type="NCBI Taxonomy" id="2984329"/>
    <lineage>
        <taxon>Bacteria</taxon>
        <taxon>Pseudomonadati</taxon>
        <taxon>Pseudomonadota</taxon>
        <taxon>Gammaproteobacteria</taxon>
        <taxon>Alteromonadales</taxon>
        <taxon>Alteromonadaceae</taxon>
        <taxon>Fluctibacter</taxon>
    </lineage>
</organism>
<gene>
    <name evidence="12" type="primary">fliH</name>
    <name evidence="12" type="ORF">OE749_12015</name>
</gene>
<evidence type="ECO:0000256" key="9">
    <source>
        <dbReference type="ARBA" id="ARBA00023225"/>
    </source>
</evidence>